<dbReference type="EMBL" id="JAAAJB010000385">
    <property type="protein sequence ID" value="KAG0256930.1"/>
    <property type="molecule type" value="Genomic_DNA"/>
</dbReference>
<comment type="caution">
    <text evidence="3">The sequence shown here is derived from an EMBL/GenBank/DDBJ whole genome shotgun (WGS) entry which is preliminary data.</text>
</comment>
<sequence>MAPSIHDHLLLRGSLECHMHMYLEQQVLVTPSSTQAKATAQLWSRVQRGKRSVHKDLDPAHIISPQLASRLKLDHGFTTRFNYAHLVHALIGPGALDSPKRTKETLKWMVRFIEGQDATRDDEEALQKCFLVWFSLVSEIDSTVGHAVRGISAVDSYVHLPTFYHQDWRLDDSVSVASSPRSTSRPLEEDLVARTEEEEDDWPRGEHYEMDAHDYVSHDDDDDGDDGGREIEASPVVTTAEEDIVQHTTSTRSKSGASANEPTAVQVLEEVVAAAAAAGSARPDPSRPPRNRTVIVTRLSSSKRRTADEIEDSEFEDDNEVHEVGPLKKRVRKVQLELPMDISLDGAAAAGPSNIINPNNSISGSGGGGQARAIKTEARQYTHWSREELQRLKDLVPRFKPPETKMWGKRRVEVNWSQLKRYDDTHGAILGSRSQVQLKDKWRHLSKTKE</sequence>
<dbReference type="OrthoDB" id="2399142at2759"/>
<proteinExistence type="predicted"/>
<evidence type="ECO:0000259" key="2">
    <source>
        <dbReference type="PROSITE" id="PS50090"/>
    </source>
</evidence>
<feature type="compositionally biased region" description="Polar residues" evidence="1">
    <location>
        <begin position="246"/>
        <end position="261"/>
    </location>
</feature>
<dbReference type="AlphaFoldDB" id="A0A9P6U1W0"/>
<dbReference type="PROSITE" id="PS50090">
    <property type="entry name" value="MYB_LIKE"/>
    <property type="match status" value="1"/>
</dbReference>
<protein>
    <recommendedName>
        <fullName evidence="2">Myb-like domain-containing protein</fullName>
    </recommendedName>
</protein>
<feature type="region of interest" description="Disordered" evidence="1">
    <location>
        <begin position="298"/>
        <end position="317"/>
    </location>
</feature>
<organism evidence="3 4">
    <name type="scientific">Actinomortierella ambigua</name>
    <dbReference type="NCBI Taxonomy" id="1343610"/>
    <lineage>
        <taxon>Eukaryota</taxon>
        <taxon>Fungi</taxon>
        <taxon>Fungi incertae sedis</taxon>
        <taxon>Mucoromycota</taxon>
        <taxon>Mortierellomycotina</taxon>
        <taxon>Mortierellomycetes</taxon>
        <taxon>Mortierellales</taxon>
        <taxon>Mortierellaceae</taxon>
        <taxon>Actinomortierella</taxon>
    </lineage>
</organism>
<evidence type="ECO:0000313" key="4">
    <source>
        <dbReference type="Proteomes" id="UP000807716"/>
    </source>
</evidence>
<name>A0A9P6U1W0_9FUNG</name>
<feature type="domain" description="Myb-like" evidence="2">
    <location>
        <begin position="376"/>
        <end position="446"/>
    </location>
</feature>
<gene>
    <name evidence="3" type="ORF">DFQ27_005407</name>
</gene>
<evidence type="ECO:0000256" key="1">
    <source>
        <dbReference type="SAM" id="MobiDB-lite"/>
    </source>
</evidence>
<keyword evidence="4" id="KW-1185">Reference proteome</keyword>
<feature type="region of interest" description="Disordered" evidence="1">
    <location>
        <begin position="175"/>
        <end position="261"/>
    </location>
</feature>
<feature type="compositionally biased region" description="Low complexity" evidence="1">
    <location>
        <begin position="175"/>
        <end position="185"/>
    </location>
</feature>
<dbReference type="InterPro" id="IPR001005">
    <property type="entry name" value="SANT/Myb"/>
</dbReference>
<reference evidence="3" key="1">
    <citation type="journal article" date="2020" name="Fungal Divers.">
        <title>Resolving the Mortierellaceae phylogeny through synthesis of multi-gene phylogenetics and phylogenomics.</title>
        <authorList>
            <person name="Vandepol N."/>
            <person name="Liber J."/>
            <person name="Desiro A."/>
            <person name="Na H."/>
            <person name="Kennedy M."/>
            <person name="Barry K."/>
            <person name="Grigoriev I.V."/>
            <person name="Miller A.N."/>
            <person name="O'Donnell K."/>
            <person name="Stajich J.E."/>
            <person name="Bonito G."/>
        </authorList>
    </citation>
    <scope>NUCLEOTIDE SEQUENCE</scope>
    <source>
        <strain evidence="3">BC1065</strain>
    </source>
</reference>
<evidence type="ECO:0000313" key="3">
    <source>
        <dbReference type="EMBL" id="KAG0256930.1"/>
    </source>
</evidence>
<feature type="compositionally biased region" description="Basic and acidic residues" evidence="1">
    <location>
        <begin position="202"/>
        <end position="218"/>
    </location>
</feature>
<dbReference type="Proteomes" id="UP000807716">
    <property type="component" value="Unassembled WGS sequence"/>
</dbReference>
<feature type="compositionally biased region" description="Basic and acidic residues" evidence="1">
    <location>
        <begin position="186"/>
        <end position="195"/>
    </location>
</feature>
<accession>A0A9P6U1W0</accession>
<dbReference type="Gene3D" id="1.10.10.60">
    <property type="entry name" value="Homeodomain-like"/>
    <property type="match status" value="1"/>
</dbReference>